<evidence type="ECO:0000256" key="5">
    <source>
        <dbReference type="ARBA" id="ARBA00022741"/>
    </source>
</evidence>
<keyword evidence="6 12" id="KW-0227">DNA damage</keyword>
<dbReference type="Proteomes" id="UP001150062">
    <property type="component" value="Unassembled WGS sequence"/>
</dbReference>
<feature type="region of interest" description="Disordered" evidence="14">
    <location>
        <begin position="1"/>
        <end position="126"/>
    </location>
</feature>
<dbReference type="PANTHER" id="PTHR45674:SF4">
    <property type="entry name" value="DNA LIGASE 1"/>
    <property type="match status" value="1"/>
</dbReference>
<dbReference type="PROSITE" id="PS50160">
    <property type="entry name" value="DNA_LIGASE_A3"/>
    <property type="match status" value="1"/>
</dbReference>
<keyword evidence="3" id="KW-0132">Cell division</keyword>
<dbReference type="SUPFAM" id="SSF50249">
    <property type="entry name" value="Nucleic acid-binding proteins"/>
    <property type="match status" value="1"/>
</dbReference>
<feature type="compositionally biased region" description="Basic residues" evidence="14">
    <location>
        <begin position="17"/>
        <end position="28"/>
    </location>
</feature>
<dbReference type="InterPro" id="IPR000977">
    <property type="entry name" value="DNA_ligase_ATP-dep"/>
</dbReference>
<dbReference type="InterPro" id="IPR012340">
    <property type="entry name" value="NA-bd_OB-fold"/>
</dbReference>
<evidence type="ECO:0000256" key="14">
    <source>
        <dbReference type="SAM" id="MobiDB-lite"/>
    </source>
</evidence>
<gene>
    <name evidence="16" type="ORF">M0813_27209</name>
</gene>
<dbReference type="Pfam" id="PF04675">
    <property type="entry name" value="DNA_ligase_A_N"/>
    <property type="match status" value="1"/>
</dbReference>
<evidence type="ECO:0000256" key="4">
    <source>
        <dbReference type="ARBA" id="ARBA00022705"/>
    </source>
</evidence>
<dbReference type="SUPFAM" id="SSF56091">
    <property type="entry name" value="DNA ligase/mRNA capping enzyme, catalytic domain"/>
    <property type="match status" value="1"/>
</dbReference>
<organism evidence="16 17">
    <name type="scientific">Anaeramoeba flamelloides</name>
    <dbReference type="NCBI Taxonomy" id="1746091"/>
    <lineage>
        <taxon>Eukaryota</taxon>
        <taxon>Metamonada</taxon>
        <taxon>Anaeramoebidae</taxon>
        <taxon>Anaeramoeba</taxon>
    </lineage>
</organism>
<dbReference type="Gene3D" id="3.30.470.30">
    <property type="entry name" value="DNA ligase/mRNA capping enzyme"/>
    <property type="match status" value="1"/>
</dbReference>
<keyword evidence="9 12" id="KW-0234">DNA repair</keyword>
<keyword evidence="8 12" id="KW-0233">DNA recombination</keyword>
<evidence type="ECO:0000256" key="11">
    <source>
        <dbReference type="ARBA" id="ARBA00034003"/>
    </source>
</evidence>
<feature type="domain" description="ATP-dependent DNA ligase family profile" evidence="15">
    <location>
        <begin position="526"/>
        <end position="662"/>
    </location>
</feature>
<feature type="compositionally biased region" description="Basic and acidic residues" evidence="14">
    <location>
        <begin position="29"/>
        <end position="92"/>
    </location>
</feature>
<sequence>MSNNLKQPLISNFFGNNRKKRNPRKRKKPDQQKEEKRVENQDKISLEFKKEKQTIKKKRNLEEKKEKEKEIIKPKLEFVNETKEQEQESLHENEEELTQQFSSDEEFEDSEEEIPTEEKPKHKFQMYKEKSVKISPQIKTKKTNKSKKEEYHYEDYHPTKQLSVYWKNGQNVPFLFLAKAFQEIEQYSGRIKTTEILGNCFRSILAKSPQSLIQAIYLSCCKISPDYFGIELGIGEQILQKAVSKSIGRNLNFVRKEYDKKGDLGLVVQATRSNQMFLVKPRPLTINDVFTKLHKIAECHGSNSQEKKISMIVSLLVNSRECESKFIIRILQTKLRIGLAETTVLIALGHAFYLNEKYYQKKKNVTRKITSEILDKYGTTVKKNYHKYPNYDKLFELAQKYGIDNLTEKTEFTPGIPVKPMLAKPTTGVKEVLDRLEGYQLICEYKYDGERAQIHFLENGDLKVFSRNSEDITQKYPDLVKFIPNSRKDSVTSFVLDSECVAIDPKTGDLRPFQVLSTRAKKDVQIEDISVDVCLFAFDLMYLNGESLLDKPLEYRRKKLYESFNEIENKFTFAKGMQTKDLAEIGDFFKKALAAGTEGLMVKRLDKDAYYQPSKRTFSWLKLKKDYLKELSDTLDLVPIGAYIGRGKRTGGYGGYLLACYDEDNEVYQAICKIGTGFSDENLEKFTKFFESKTISRPLPYYQVSTDLSKQPDIWLEPSVVWEVSAADLSLSPNYYAAYGLAHPKQGISLRFPRFKRVRDDKDPEDATNSDQVLEFFEKQTLHK</sequence>
<dbReference type="PANTHER" id="PTHR45674">
    <property type="entry name" value="DNA LIGASE 1/3 FAMILY MEMBER"/>
    <property type="match status" value="1"/>
</dbReference>
<dbReference type="EMBL" id="JAOAOG010000239">
    <property type="protein sequence ID" value="KAJ6237645.1"/>
    <property type="molecule type" value="Genomic_DNA"/>
</dbReference>
<keyword evidence="7 12" id="KW-0067">ATP-binding</keyword>
<evidence type="ECO:0000256" key="9">
    <source>
        <dbReference type="ARBA" id="ARBA00023204"/>
    </source>
</evidence>
<name>A0ABQ8XZ69_9EUKA</name>
<keyword evidence="10" id="KW-0131">Cell cycle</keyword>
<evidence type="ECO:0000256" key="6">
    <source>
        <dbReference type="ARBA" id="ARBA00022763"/>
    </source>
</evidence>
<accession>A0ABQ8XZ69</accession>
<evidence type="ECO:0000256" key="8">
    <source>
        <dbReference type="ARBA" id="ARBA00023172"/>
    </source>
</evidence>
<dbReference type="Pfam" id="PF01068">
    <property type="entry name" value="DNA_ligase_A_M"/>
    <property type="match status" value="1"/>
</dbReference>
<dbReference type="Gene3D" id="3.30.1490.70">
    <property type="match status" value="1"/>
</dbReference>
<dbReference type="SUPFAM" id="SSF117018">
    <property type="entry name" value="ATP-dependent DNA ligase DNA-binding domain"/>
    <property type="match status" value="1"/>
</dbReference>
<comment type="caution">
    <text evidence="16">The sequence shown here is derived from an EMBL/GenBank/DDBJ whole genome shotgun (WGS) entry which is preliminary data.</text>
</comment>
<dbReference type="CDD" id="cd07969">
    <property type="entry name" value="OBF_DNA_ligase_I"/>
    <property type="match status" value="1"/>
</dbReference>
<reference evidence="16" key="1">
    <citation type="submission" date="2022-08" db="EMBL/GenBank/DDBJ databases">
        <title>Novel sulfate-reducing endosymbionts in the free-living metamonad Anaeramoeba.</title>
        <authorList>
            <person name="Jerlstrom-Hultqvist J."/>
            <person name="Cepicka I."/>
            <person name="Gallot-Lavallee L."/>
            <person name="Salas-Leiva D."/>
            <person name="Curtis B.A."/>
            <person name="Zahonova K."/>
            <person name="Pipaliya S."/>
            <person name="Dacks J."/>
            <person name="Roger A.J."/>
        </authorList>
    </citation>
    <scope>NUCLEOTIDE SEQUENCE</scope>
    <source>
        <strain evidence="16">Schooner1</strain>
    </source>
</reference>
<evidence type="ECO:0000256" key="7">
    <source>
        <dbReference type="ARBA" id="ARBA00022840"/>
    </source>
</evidence>
<feature type="compositionally biased region" description="Polar residues" evidence="14">
    <location>
        <begin position="1"/>
        <end position="15"/>
    </location>
</feature>
<dbReference type="InterPro" id="IPR012308">
    <property type="entry name" value="DNA_ligase_ATP-dep_N"/>
</dbReference>
<dbReference type="PROSITE" id="PS00697">
    <property type="entry name" value="DNA_LIGASE_A1"/>
    <property type="match status" value="1"/>
</dbReference>
<feature type="compositionally biased region" description="Basic and acidic residues" evidence="14">
    <location>
        <begin position="116"/>
        <end position="126"/>
    </location>
</feature>
<feature type="compositionally biased region" description="Acidic residues" evidence="14">
    <location>
        <begin position="93"/>
        <end position="115"/>
    </location>
</feature>
<keyword evidence="17" id="KW-1185">Reference proteome</keyword>
<dbReference type="EC" id="6.5.1.1" evidence="12"/>
<evidence type="ECO:0000313" key="17">
    <source>
        <dbReference type="Proteomes" id="UP001150062"/>
    </source>
</evidence>
<comment type="catalytic activity">
    <reaction evidence="11 12">
        <text>ATP + (deoxyribonucleotide)n-3'-hydroxyl + 5'-phospho-(deoxyribonucleotide)m = (deoxyribonucleotide)n+m + AMP + diphosphate.</text>
        <dbReference type="EC" id="6.5.1.1"/>
    </reaction>
</comment>
<evidence type="ECO:0000259" key="15">
    <source>
        <dbReference type="PROSITE" id="PS50160"/>
    </source>
</evidence>
<evidence type="ECO:0000256" key="10">
    <source>
        <dbReference type="ARBA" id="ARBA00023306"/>
    </source>
</evidence>
<dbReference type="PROSITE" id="PS00333">
    <property type="entry name" value="DNA_LIGASE_A2"/>
    <property type="match status" value="1"/>
</dbReference>
<dbReference type="InterPro" id="IPR012309">
    <property type="entry name" value="DNA_ligase_ATP-dep_C"/>
</dbReference>
<keyword evidence="4" id="KW-0235">DNA replication</keyword>
<dbReference type="InterPro" id="IPR016059">
    <property type="entry name" value="DNA_ligase_ATP-dep_CS"/>
</dbReference>
<evidence type="ECO:0000256" key="3">
    <source>
        <dbReference type="ARBA" id="ARBA00022618"/>
    </source>
</evidence>
<evidence type="ECO:0000256" key="1">
    <source>
        <dbReference type="ARBA" id="ARBA00007572"/>
    </source>
</evidence>
<dbReference type="Pfam" id="PF04679">
    <property type="entry name" value="DNA_ligase_A_C"/>
    <property type="match status" value="1"/>
</dbReference>
<dbReference type="Gene3D" id="1.10.3260.10">
    <property type="entry name" value="DNA ligase, ATP-dependent, N-terminal domain"/>
    <property type="match status" value="1"/>
</dbReference>
<dbReference type="InterPro" id="IPR050191">
    <property type="entry name" value="ATP-dep_DNA_ligase"/>
</dbReference>
<evidence type="ECO:0000256" key="2">
    <source>
        <dbReference type="ARBA" id="ARBA00022598"/>
    </source>
</evidence>
<comment type="similarity">
    <text evidence="1 13">Belongs to the ATP-dependent DNA ligase family.</text>
</comment>
<keyword evidence="2 12" id="KW-0436">Ligase</keyword>
<evidence type="ECO:0000313" key="16">
    <source>
        <dbReference type="EMBL" id="KAJ6237645.1"/>
    </source>
</evidence>
<dbReference type="Gene3D" id="2.40.50.140">
    <property type="entry name" value="Nucleic acid-binding proteins"/>
    <property type="match status" value="1"/>
</dbReference>
<evidence type="ECO:0000256" key="13">
    <source>
        <dbReference type="RuleBase" id="RU004196"/>
    </source>
</evidence>
<protein>
    <recommendedName>
        <fullName evidence="12">DNA ligase</fullName>
        <ecNumber evidence="12">6.5.1.1</ecNumber>
    </recommendedName>
</protein>
<keyword evidence="5 12" id="KW-0547">Nucleotide-binding</keyword>
<dbReference type="InterPro" id="IPR036599">
    <property type="entry name" value="DNA_ligase_N_sf"/>
</dbReference>
<proteinExistence type="inferred from homology"/>
<dbReference type="CDD" id="cd07900">
    <property type="entry name" value="Adenylation_DNA_ligase_I_Euk"/>
    <property type="match status" value="1"/>
</dbReference>
<dbReference type="InterPro" id="IPR012310">
    <property type="entry name" value="DNA_ligase_ATP-dep_cent"/>
</dbReference>
<dbReference type="GO" id="GO:0016874">
    <property type="term" value="F:ligase activity"/>
    <property type="evidence" value="ECO:0007669"/>
    <property type="project" value="UniProtKB-KW"/>
</dbReference>
<evidence type="ECO:0000256" key="12">
    <source>
        <dbReference type="RuleBase" id="RU000617"/>
    </source>
</evidence>
<dbReference type="NCBIfam" id="TIGR00574">
    <property type="entry name" value="dnl1"/>
    <property type="match status" value="1"/>
</dbReference>